<dbReference type="Proteomes" id="UP000266272">
    <property type="component" value="Unassembled WGS sequence"/>
</dbReference>
<dbReference type="GO" id="GO:0004022">
    <property type="term" value="F:alcohol dehydrogenase (NAD+) activity"/>
    <property type="evidence" value="ECO:0007669"/>
    <property type="project" value="TreeGrafter"/>
</dbReference>
<evidence type="ECO:0000256" key="1">
    <source>
        <dbReference type="ARBA" id="ARBA00001947"/>
    </source>
</evidence>
<dbReference type="Pfam" id="PF08240">
    <property type="entry name" value="ADH_N"/>
    <property type="match status" value="1"/>
</dbReference>
<evidence type="ECO:0000313" key="7">
    <source>
        <dbReference type="EMBL" id="RFU73807.1"/>
    </source>
</evidence>
<comment type="caution">
    <text evidence="7">The sequence shown here is derived from an EMBL/GenBank/DDBJ whole genome shotgun (WGS) entry which is preliminary data.</text>
</comment>
<evidence type="ECO:0000313" key="8">
    <source>
        <dbReference type="Proteomes" id="UP000266272"/>
    </source>
</evidence>
<dbReference type="SUPFAM" id="SSF51735">
    <property type="entry name" value="NAD(P)-binding Rossmann-fold domains"/>
    <property type="match status" value="1"/>
</dbReference>
<sequence>MRAQVLEAYRTPYFLRERPKPHDPTGHDLLIRVQAASYCHTDAVLAAGEFPQHPLPRVGCHEFAGVIVAMGSDVRPDLSLKTGLLVGVPGRSYHSCGTCYECRNNDGDPESYGVWCNRAEGNLGMNRDGGFQDYCIVDSRQVAPIPSVLSAVDAAPLMCAGLTIWNALGQAGVRLEEHGGEGLTIAISGAGGGLGHIGVQFALKLGCHVLAIDASDAALNLLREMSASLSPQSSKITIVDARKQKAQTVRQDVFSQPESVSVEERGADAVLILPESQGALDYGMELLKNHGTCVIVSFPKGGFRFEPRDLIFRHITMKGVLVGKNRQLRAMVKFAAQQGVRAKIRTYSLEDLNTLVSDYHKGAFGGKLVVDMLK</sequence>
<dbReference type="InterPro" id="IPR013154">
    <property type="entry name" value="ADH-like_N"/>
</dbReference>
<dbReference type="AlphaFoldDB" id="A0A395NDB6"/>
<evidence type="ECO:0000256" key="4">
    <source>
        <dbReference type="ARBA" id="ARBA00022833"/>
    </source>
</evidence>
<evidence type="ECO:0000256" key="5">
    <source>
        <dbReference type="ARBA" id="ARBA00023002"/>
    </source>
</evidence>
<gene>
    <name evidence="7" type="ORF">TARUN_8435</name>
</gene>
<dbReference type="InterPro" id="IPR036291">
    <property type="entry name" value="NAD(P)-bd_dom_sf"/>
</dbReference>
<accession>A0A395NDB6</accession>
<name>A0A395NDB6_TRIAR</name>
<dbReference type="SMART" id="SM00829">
    <property type="entry name" value="PKS_ER"/>
    <property type="match status" value="1"/>
</dbReference>
<dbReference type="Gene3D" id="3.40.50.720">
    <property type="entry name" value="NAD(P)-binding Rossmann-like Domain"/>
    <property type="match status" value="1"/>
</dbReference>
<keyword evidence="8" id="KW-1185">Reference proteome</keyword>
<dbReference type="InterPro" id="IPR013149">
    <property type="entry name" value="ADH-like_C"/>
</dbReference>
<protein>
    <submittedName>
        <fullName evidence="7">Alcohol dehydrogenase</fullName>
    </submittedName>
</protein>
<evidence type="ECO:0000256" key="3">
    <source>
        <dbReference type="ARBA" id="ARBA00022723"/>
    </source>
</evidence>
<evidence type="ECO:0000256" key="2">
    <source>
        <dbReference type="ARBA" id="ARBA00008072"/>
    </source>
</evidence>
<dbReference type="PANTHER" id="PTHR42940">
    <property type="entry name" value="ALCOHOL DEHYDROGENASE 1-RELATED"/>
    <property type="match status" value="1"/>
</dbReference>
<dbReference type="STRING" id="490622.A0A395NDB6"/>
<comment type="cofactor">
    <cofactor evidence="1">
        <name>Zn(2+)</name>
        <dbReference type="ChEBI" id="CHEBI:29105"/>
    </cofactor>
</comment>
<keyword evidence="4" id="KW-0862">Zinc</keyword>
<keyword evidence="3" id="KW-0479">Metal-binding</keyword>
<comment type="similarity">
    <text evidence="2">Belongs to the zinc-containing alcohol dehydrogenase family.</text>
</comment>
<dbReference type="SUPFAM" id="SSF50129">
    <property type="entry name" value="GroES-like"/>
    <property type="match status" value="1"/>
</dbReference>
<keyword evidence="5" id="KW-0560">Oxidoreductase</keyword>
<dbReference type="Pfam" id="PF00107">
    <property type="entry name" value="ADH_zinc_N"/>
    <property type="match status" value="1"/>
</dbReference>
<dbReference type="GO" id="GO:0005737">
    <property type="term" value="C:cytoplasm"/>
    <property type="evidence" value="ECO:0007669"/>
    <property type="project" value="TreeGrafter"/>
</dbReference>
<proteinExistence type="inferred from homology"/>
<evidence type="ECO:0000259" key="6">
    <source>
        <dbReference type="SMART" id="SM00829"/>
    </source>
</evidence>
<organism evidence="7 8">
    <name type="scientific">Trichoderma arundinaceum</name>
    <dbReference type="NCBI Taxonomy" id="490622"/>
    <lineage>
        <taxon>Eukaryota</taxon>
        <taxon>Fungi</taxon>
        <taxon>Dikarya</taxon>
        <taxon>Ascomycota</taxon>
        <taxon>Pezizomycotina</taxon>
        <taxon>Sordariomycetes</taxon>
        <taxon>Hypocreomycetidae</taxon>
        <taxon>Hypocreales</taxon>
        <taxon>Hypocreaceae</taxon>
        <taxon>Trichoderma</taxon>
    </lineage>
</organism>
<dbReference type="OrthoDB" id="256333at2759"/>
<dbReference type="GO" id="GO:0046872">
    <property type="term" value="F:metal ion binding"/>
    <property type="evidence" value="ECO:0007669"/>
    <property type="project" value="UniProtKB-KW"/>
</dbReference>
<feature type="domain" description="Enoyl reductase (ER)" evidence="6">
    <location>
        <begin position="7"/>
        <end position="370"/>
    </location>
</feature>
<reference evidence="7 8" key="1">
    <citation type="journal article" date="2018" name="PLoS Pathog.">
        <title>Evolution of structural diversity of trichothecenes, a family of toxins produced by plant pathogenic and entomopathogenic fungi.</title>
        <authorList>
            <person name="Proctor R.H."/>
            <person name="McCormick S.P."/>
            <person name="Kim H.S."/>
            <person name="Cardoza R.E."/>
            <person name="Stanley A.M."/>
            <person name="Lindo L."/>
            <person name="Kelly A."/>
            <person name="Brown D.W."/>
            <person name="Lee T."/>
            <person name="Vaughan M.M."/>
            <person name="Alexander N.J."/>
            <person name="Busman M."/>
            <person name="Gutierrez S."/>
        </authorList>
    </citation>
    <scope>NUCLEOTIDE SEQUENCE [LARGE SCALE GENOMIC DNA]</scope>
    <source>
        <strain evidence="7 8">IBT 40837</strain>
    </source>
</reference>
<dbReference type="PANTHER" id="PTHR42940:SF8">
    <property type="entry name" value="VACUOLAR PROTEIN SORTING-ASSOCIATED PROTEIN 11"/>
    <property type="match status" value="1"/>
</dbReference>
<dbReference type="EMBL" id="PXOA01000600">
    <property type="protein sequence ID" value="RFU73807.1"/>
    <property type="molecule type" value="Genomic_DNA"/>
</dbReference>
<dbReference type="Gene3D" id="3.90.180.10">
    <property type="entry name" value="Medium-chain alcohol dehydrogenases, catalytic domain"/>
    <property type="match status" value="1"/>
</dbReference>
<dbReference type="InterPro" id="IPR011032">
    <property type="entry name" value="GroES-like_sf"/>
</dbReference>
<dbReference type="InterPro" id="IPR020843">
    <property type="entry name" value="ER"/>
</dbReference>